<dbReference type="InterPro" id="IPR029064">
    <property type="entry name" value="Ribosomal_eL30-like_sf"/>
</dbReference>
<dbReference type="Pfam" id="PF01248">
    <property type="entry name" value="Ribosomal_L7Ae"/>
    <property type="match status" value="1"/>
</dbReference>
<sequence>MNENNKRLLSLLGLARRANRLSLGSDPAEEALRKGQARLVLLAEDLSQHTAGGVRFAAEEAGVDVLTAACTMDEISMALGKRTGVVAVNDAGFAKKLHELCEAGTGEQVVK</sequence>
<dbReference type="Proteomes" id="UP001298681">
    <property type="component" value="Unassembled WGS sequence"/>
</dbReference>
<gene>
    <name evidence="2" type="ORF">L0P57_11850</name>
</gene>
<comment type="caution">
    <text evidence="2">The sequence shown here is derived from an EMBL/GenBank/DDBJ whole genome shotgun (WGS) entry which is preliminary data.</text>
</comment>
<evidence type="ECO:0000313" key="3">
    <source>
        <dbReference type="Proteomes" id="UP001298681"/>
    </source>
</evidence>
<dbReference type="SUPFAM" id="SSF55315">
    <property type="entry name" value="L30e-like"/>
    <property type="match status" value="1"/>
</dbReference>
<feature type="domain" description="Ribosomal protein eL8/eL30/eS12/Gadd45" evidence="1">
    <location>
        <begin position="8"/>
        <end position="97"/>
    </location>
</feature>
<name>A0ABS9MLC1_9FIRM</name>
<protein>
    <submittedName>
        <fullName evidence="2">Ribosomal L7Ae/L30e/S12e/Gadd45 family protein</fullName>
    </submittedName>
</protein>
<evidence type="ECO:0000313" key="2">
    <source>
        <dbReference type="EMBL" id="MCG4611618.1"/>
    </source>
</evidence>
<keyword evidence="3" id="KW-1185">Reference proteome</keyword>
<reference evidence="2 3" key="1">
    <citation type="submission" date="2022-01" db="EMBL/GenBank/DDBJ databases">
        <title>Collection of gut derived symbiotic bacterial strains cultured from healthy donors.</title>
        <authorList>
            <person name="Lin H."/>
            <person name="Kohout C."/>
            <person name="Waligurski E."/>
            <person name="Pamer E.G."/>
        </authorList>
    </citation>
    <scope>NUCLEOTIDE SEQUENCE [LARGE SCALE GENOMIC DNA]</scope>
    <source>
        <strain evidence="2 3">DFI.7.58</strain>
    </source>
</reference>
<dbReference type="Gene3D" id="3.30.1330.30">
    <property type="match status" value="1"/>
</dbReference>
<evidence type="ECO:0000259" key="1">
    <source>
        <dbReference type="Pfam" id="PF01248"/>
    </source>
</evidence>
<dbReference type="RefSeq" id="WP_087235077.1">
    <property type="nucleotide sequence ID" value="NZ_JAKNHQ010000019.1"/>
</dbReference>
<proteinExistence type="predicted"/>
<organism evidence="2 3">
    <name type="scientific">Anaeromassilibacillus senegalensis</name>
    <dbReference type="NCBI Taxonomy" id="1673717"/>
    <lineage>
        <taxon>Bacteria</taxon>
        <taxon>Bacillati</taxon>
        <taxon>Bacillota</taxon>
        <taxon>Clostridia</taxon>
        <taxon>Eubacteriales</taxon>
        <taxon>Acutalibacteraceae</taxon>
        <taxon>Anaeromassilibacillus</taxon>
    </lineage>
</organism>
<dbReference type="InterPro" id="IPR004038">
    <property type="entry name" value="Ribosomal_eL8/eL30/eS12/Gad45"/>
</dbReference>
<dbReference type="EMBL" id="JAKNHQ010000019">
    <property type="protein sequence ID" value="MCG4611618.1"/>
    <property type="molecule type" value="Genomic_DNA"/>
</dbReference>
<accession>A0ABS9MLC1</accession>